<keyword evidence="2" id="KW-1185">Reference proteome</keyword>
<organism evidence="1 2">
    <name type="scientific">Butyricimonas faecalis</name>
    <dbReference type="NCBI Taxonomy" id="2093856"/>
    <lineage>
        <taxon>Bacteria</taxon>
        <taxon>Pseudomonadati</taxon>
        <taxon>Bacteroidota</taxon>
        <taxon>Bacteroidia</taxon>
        <taxon>Bacteroidales</taxon>
        <taxon>Odoribacteraceae</taxon>
        <taxon>Butyricimonas</taxon>
    </lineage>
</organism>
<dbReference type="Proteomes" id="UP000270673">
    <property type="component" value="Chromosome"/>
</dbReference>
<dbReference type="AlphaFoldDB" id="A0A3Q9IM73"/>
<proteinExistence type="predicted"/>
<protein>
    <submittedName>
        <fullName evidence="1">Uncharacterized protein</fullName>
    </submittedName>
</protein>
<name>A0A3Q9IM73_9BACT</name>
<accession>A0A3Q9IM73</accession>
<evidence type="ECO:0000313" key="2">
    <source>
        <dbReference type="Proteomes" id="UP000270673"/>
    </source>
</evidence>
<gene>
    <name evidence="1" type="ORF">D8S85_03995</name>
</gene>
<dbReference type="KEGG" id="buy:D8S85_03995"/>
<evidence type="ECO:0000313" key="1">
    <source>
        <dbReference type="EMBL" id="AZS28795.1"/>
    </source>
</evidence>
<sequence>MESPRGLFAFRYSLYVLGAEVKSCRAFFRPFVQSLPTGSYCTDFFDNAWEFPLLYPFSPDKFAVSCHEPLSGRRPVPIDLLVIRTSACHDTWAGFRPAF</sequence>
<reference evidence="1 2" key="1">
    <citation type="submission" date="2018-10" db="EMBL/GenBank/DDBJ databases">
        <title>Butyricimonas faecalis sp. nov., isolated from human faeces and emended description of the genus Butyricimonas.</title>
        <authorList>
            <person name="Le Roy T."/>
            <person name="Van der Smissen P."/>
            <person name="Paquot A."/>
            <person name="Delzenne N."/>
            <person name="Muccioli G."/>
            <person name="Collet J.-F."/>
            <person name="Cani P.D."/>
        </authorList>
    </citation>
    <scope>NUCLEOTIDE SEQUENCE [LARGE SCALE GENOMIC DNA]</scope>
    <source>
        <strain evidence="1 2">H184</strain>
    </source>
</reference>
<dbReference type="EMBL" id="CP032819">
    <property type="protein sequence ID" value="AZS28795.1"/>
    <property type="molecule type" value="Genomic_DNA"/>
</dbReference>